<comment type="similarity">
    <text evidence="1">Belongs to the thioesterase PaaI family.</text>
</comment>
<name>A0ABP9PSM4_9PSEU</name>
<dbReference type="EMBL" id="BAABJP010000007">
    <property type="protein sequence ID" value="GAA5151522.1"/>
    <property type="molecule type" value="Genomic_DNA"/>
</dbReference>
<dbReference type="Pfam" id="PF03061">
    <property type="entry name" value="4HBT"/>
    <property type="match status" value="1"/>
</dbReference>
<proteinExistence type="inferred from homology"/>
<evidence type="ECO:0000259" key="3">
    <source>
        <dbReference type="Pfam" id="PF03061"/>
    </source>
</evidence>
<dbReference type="SUPFAM" id="SSF54637">
    <property type="entry name" value="Thioesterase/thiol ester dehydrase-isomerase"/>
    <property type="match status" value="1"/>
</dbReference>
<reference evidence="5" key="1">
    <citation type="journal article" date="2019" name="Int. J. Syst. Evol. Microbiol.">
        <title>The Global Catalogue of Microorganisms (GCM) 10K type strain sequencing project: providing services to taxonomists for standard genome sequencing and annotation.</title>
        <authorList>
            <consortium name="The Broad Institute Genomics Platform"/>
            <consortium name="The Broad Institute Genome Sequencing Center for Infectious Disease"/>
            <person name="Wu L."/>
            <person name="Ma J."/>
        </authorList>
    </citation>
    <scope>NUCLEOTIDE SEQUENCE [LARGE SCALE GENOMIC DNA]</scope>
    <source>
        <strain evidence="5">JCM 18303</strain>
    </source>
</reference>
<protein>
    <submittedName>
        <fullName evidence="4">Hotdog fold thioesterase</fullName>
    </submittedName>
</protein>
<organism evidence="4 5">
    <name type="scientific">Pseudonocardia eucalypti</name>
    <dbReference type="NCBI Taxonomy" id="648755"/>
    <lineage>
        <taxon>Bacteria</taxon>
        <taxon>Bacillati</taxon>
        <taxon>Actinomycetota</taxon>
        <taxon>Actinomycetes</taxon>
        <taxon>Pseudonocardiales</taxon>
        <taxon>Pseudonocardiaceae</taxon>
        <taxon>Pseudonocardia</taxon>
    </lineage>
</organism>
<evidence type="ECO:0000313" key="4">
    <source>
        <dbReference type="EMBL" id="GAA5151522.1"/>
    </source>
</evidence>
<dbReference type="InterPro" id="IPR029069">
    <property type="entry name" value="HotDog_dom_sf"/>
</dbReference>
<evidence type="ECO:0000256" key="2">
    <source>
        <dbReference type="ARBA" id="ARBA00022801"/>
    </source>
</evidence>
<evidence type="ECO:0000313" key="5">
    <source>
        <dbReference type="Proteomes" id="UP001428817"/>
    </source>
</evidence>
<dbReference type="InterPro" id="IPR006683">
    <property type="entry name" value="Thioestr_dom"/>
</dbReference>
<sequence length="162" mass="17127">MTARERTHHWQDPHAVAAELVGRDGLTVLRGWIDGTIPGPPLVETIGLRLVEADAGRVVFEFTPAEFHYNALGGVHGGIYATVLDSAAGCAVHSMLPAGVGYTSLDLTTKFLGRITLDTGPMRCTGTVLHLGGRTALAQAELRDTAGRQYAHATSSALILRG</sequence>
<evidence type="ECO:0000256" key="1">
    <source>
        <dbReference type="ARBA" id="ARBA00008324"/>
    </source>
</evidence>
<dbReference type="PANTHER" id="PTHR21660:SF1">
    <property type="entry name" value="ACYL-COENZYME A THIOESTERASE 13"/>
    <property type="match status" value="1"/>
</dbReference>
<dbReference type="Gene3D" id="3.10.129.10">
    <property type="entry name" value="Hotdog Thioesterase"/>
    <property type="match status" value="1"/>
</dbReference>
<comment type="caution">
    <text evidence="4">The sequence shown here is derived from an EMBL/GenBank/DDBJ whole genome shotgun (WGS) entry which is preliminary data.</text>
</comment>
<feature type="domain" description="Thioesterase" evidence="3">
    <location>
        <begin position="73"/>
        <end position="149"/>
    </location>
</feature>
<dbReference type="NCBIfam" id="TIGR00369">
    <property type="entry name" value="unchar_dom_1"/>
    <property type="match status" value="1"/>
</dbReference>
<gene>
    <name evidence="4" type="ORF">GCM10023321_18720</name>
</gene>
<keyword evidence="2" id="KW-0378">Hydrolase</keyword>
<dbReference type="CDD" id="cd03443">
    <property type="entry name" value="PaaI_thioesterase"/>
    <property type="match status" value="1"/>
</dbReference>
<keyword evidence="5" id="KW-1185">Reference proteome</keyword>
<accession>A0ABP9PSM4</accession>
<dbReference type="PANTHER" id="PTHR21660">
    <property type="entry name" value="THIOESTERASE SUPERFAMILY MEMBER-RELATED"/>
    <property type="match status" value="1"/>
</dbReference>
<dbReference type="InterPro" id="IPR003736">
    <property type="entry name" value="PAAI_dom"/>
</dbReference>
<dbReference type="InterPro" id="IPR039298">
    <property type="entry name" value="ACOT13"/>
</dbReference>
<dbReference type="Proteomes" id="UP001428817">
    <property type="component" value="Unassembled WGS sequence"/>
</dbReference>